<dbReference type="Gene3D" id="4.10.1000.10">
    <property type="entry name" value="Zinc finger, CCCH-type"/>
    <property type="match status" value="2"/>
</dbReference>
<dbReference type="Pfam" id="PF00642">
    <property type="entry name" value="zf-CCCH"/>
    <property type="match status" value="1"/>
</dbReference>
<dbReference type="InterPro" id="IPR000571">
    <property type="entry name" value="Znf_CCCH"/>
</dbReference>
<dbReference type="PROSITE" id="PS51873">
    <property type="entry name" value="TRIAD"/>
    <property type="match status" value="1"/>
</dbReference>
<dbReference type="Pfam" id="PF01485">
    <property type="entry name" value="IBR"/>
    <property type="match status" value="1"/>
</dbReference>
<dbReference type="PROSITE" id="PS00028">
    <property type="entry name" value="ZINC_FINGER_C2H2_1"/>
    <property type="match status" value="1"/>
</dbReference>
<gene>
    <name evidence="12" type="ORF">K505DRAFT_347196</name>
</gene>
<dbReference type="GO" id="GO:0008270">
    <property type="term" value="F:zinc ion binding"/>
    <property type="evidence" value="ECO:0007669"/>
    <property type="project" value="UniProtKB-KW"/>
</dbReference>
<comment type="catalytic activity">
    <reaction evidence="1">
        <text>[E2 ubiquitin-conjugating enzyme]-S-ubiquitinyl-L-cysteine + [acceptor protein]-L-lysine = [E2 ubiquitin-conjugating enzyme]-L-cysteine + [acceptor protein]-N(6)-ubiquitinyl-L-lysine.</text>
        <dbReference type="EC" id="2.3.2.31"/>
    </reaction>
</comment>
<evidence type="ECO:0000313" key="13">
    <source>
        <dbReference type="Proteomes" id="UP000799757"/>
    </source>
</evidence>
<evidence type="ECO:0000256" key="4">
    <source>
        <dbReference type="ARBA" id="ARBA00022723"/>
    </source>
</evidence>
<evidence type="ECO:0000256" key="9">
    <source>
        <dbReference type="PROSITE-ProRule" id="PRU00723"/>
    </source>
</evidence>
<organism evidence="12 13">
    <name type="scientific">Melanomma pulvis-pyrius CBS 109.77</name>
    <dbReference type="NCBI Taxonomy" id="1314802"/>
    <lineage>
        <taxon>Eukaryota</taxon>
        <taxon>Fungi</taxon>
        <taxon>Dikarya</taxon>
        <taxon>Ascomycota</taxon>
        <taxon>Pezizomycotina</taxon>
        <taxon>Dothideomycetes</taxon>
        <taxon>Pleosporomycetidae</taxon>
        <taxon>Pleosporales</taxon>
        <taxon>Melanommataceae</taxon>
        <taxon>Melanomma</taxon>
    </lineage>
</organism>
<feature type="domain" description="C3H1-type" evidence="10">
    <location>
        <begin position="38"/>
        <end position="65"/>
    </location>
</feature>
<evidence type="ECO:0000256" key="5">
    <source>
        <dbReference type="ARBA" id="ARBA00022737"/>
    </source>
</evidence>
<feature type="domain" description="C3H1-type" evidence="10">
    <location>
        <begin position="1"/>
        <end position="27"/>
    </location>
</feature>
<evidence type="ECO:0000259" key="11">
    <source>
        <dbReference type="PROSITE" id="PS51873"/>
    </source>
</evidence>
<dbReference type="InterPro" id="IPR031127">
    <property type="entry name" value="E3_UB_ligase_RBR"/>
</dbReference>
<dbReference type="SUPFAM" id="SSF57850">
    <property type="entry name" value="RING/U-box"/>
    <property type="match status" value="1"/>
</dbReference>
<dbReference type="Pfam" id="PF14608">
    <property type="entry name" value="zf-CCCH_2"/>
    <property type="match status" value="1"/>
</dbReference>
<dbReference type="CDD" id="cd20335">
    <property type="entry name" value="BRcat_RBR"/>
    <property type="match status" value="1"/>
</dbReference>
<dbReference type="InterPro" id="IPR044066">
    <property type="entry name" value="TRIAD_supradom"/>
</dbReference>
<evidence type="ECO:0000256" key="8">
    <source>
        <dbReference type="ARBA" id="ARBA00022833"/>
    </source>
</evidence>
<evidence type="ECO:0000256" key="7">
    <source>
        <dbReference type="ARBA" id="ARBA00022786"/>
    </source>
</evidence>
<keyword evidence="3" id="KW-0808">Transferase</keyword>
<dbReference type="InterPro" id="IPR002867">
    <property type="entry name" value="IBR_dom"/>
</dbReference>
<dbReference type="EMBL" id="MU001804">
    <property type="protein sequence ID" value="KAF2797555.1"/>
    <property type="molecule type" value="Genomic_DNA"/>
</dbReference>
<dbReference type="OrthoDB" id="10009520at2759"/>
<dbReference type="PROSITE" id="PS50103">
    <property type="entry name" value="ZF_C3H1"/>
    <property type="match status" value="2"/>
</dbReference>
<evidence type="ECO:0000256" key="3">
    <source>
        <dbReference type="ARBA" id="ARBA00022679"/>
    </source>
</evidence>
<reference evidence="12" key="1">
    <citation type="journal article" date="2020" name="Stud. Mycol.">
        <title>101 Dothideomycetes genomes: a test case for predicting lifestyles and emergence of pathogens.</title>
        <authorList>
            <person name="Haridas S."/>
            <person name="Albert R."/>
            <person name="Binder M."/>
            <person name="Bloem J."/>
            <person name="Labutti K."/>
            <person name="Salamov A."/>
            <person name="Andreopoulos B."/>
            <person name="Baker S."/>
            <person name="Barry K."/>
            <person name="Bills G."/>
            <person name="Bluhm B."/>
            <person name="Cannon C."/>
            <person name="Castanera R."/>
            <person name="Culley D."/>
            <person name="Daum C."/>
            <person name="Ezra D."/>
            <person name="Gonzalez J."/>
            <person name="Henrissat B."/>
            <person name="Kuo A."/>
            <person name="Liang C."/>
            <person name="Lipzen A."/>
            <person name="Lutzoni F."/>
            <person name="Magnuson J."/>
            <person name="Mondo S."/>
            <person name="Nolan M."/>
            <person name="Ohm R."/>
            <person name="Pangilinan J."/>
            <person name="Park H.-J."/>
            <person name="Ramirez L."/>
            <person name="Alfaro M."/>
            <person name="Sun H."/>
            <person name="Tritt A."/>
            <person name="Yoshinaga Y."/>
            <person name="Zwiers L.-H."/>
            <person name="Turgeon B."/>
            <person name="Goodwin S."/>
            <person name="Spatafora J."/>
            <person name="Crous P."/>
            <person name="Grigoriev I."/>
        </authorList>
    </citation>
    <scope>NUCLEOTIDE SEQUENCE</scope>
    <source>
        <strain evidence="12">CBS 109.77</strain>
    </source>
</reference>
<dbReference type="GO" id="GO:0061630">
    <property type="term" value="F:ubiquitin protein ligase activity"/>
    <property type="evidence" value="ECO:0007669"/>
    <property type="project" value="UniProtKB-EC"/>
</dbReference>
<dbReference type="InterPro" id="IPR013087">
    <property type="entry name" value="Znf_C2H2_type"/>
</dbReference>
<feature type="zinc finger region" description="C3H1-type" evidence="9">
    <location>
        <begin position="38"/>
        <end position="65"/>
    </location>
</feature>
<name>A0A6A6XNP0_9PLEO</name>
<accession>A0A6A6XNP0</accession>
<dbReference type="PANTHER" id="PTHR11685">
    <property type="entry name" value="RBR FAMILY RING FINGER AND IBR DOMAIN-CONTAINING"/>
    <property type="match status" value="1"/>
</dbReference>
<dbReference type="EC" id="2.3.2.31" evidence="2"/>
<dbReference type="AlphaFoldDB" id="A0A6A6XNP0"/>
<evidence type="ECO:0000256" key="6">
    <source>
        <dbReference type="ARBA" id="ARBA00022771"/>
    </source>
</evidence>
<dbReference type="Pfam" id="PF22191">
    <property type="entry name" value="IBR_1"/>
    <property type="match status" value="1"/>
</dbReference>
<dbReference type="InterPro" id="IPR036855">
    <property type="entry name" value="Znf_CCCH_sf"/>
</dbReference>
<evidence type="ECO:0000256" key="2">
    <source>
        <dbReference type="ARBA" id="ARBA00012251"/>
    </source>
</evidence>
<keyword evidence="13" id="KW-1185">Reference proteome</keyword>
<sequence length="757" mass="83129">MTNPPCHFFLRGACKRGASCRYRHGVASEVPLIEHQDNRANIICTFFRRGTCTKGEGCVFSHDLSAAKPSMTAYPIVEDASNVIISPTATGLDTSIWSIGINTRSKLPVNQTMNSRVMGGATVEFGEGAVVSTVSLSSDCSAVSLSHLPQHVSVQDILDLLASYGFVHISPDSVHLTRLPQMSHQLAQIKVTDANFASHFLERTGHAVDFSGSIVPIVALQLGGESESGTNRLQLASVSCTWYNPSKVAYIQYAKDDNVREVLAKMQSSSRLLDGRKLNITHQQGQSLQIGNLDLATSMNAIKRFLPQPPPQKISWGARSHVMDSEGLERHVKASLKKRGTLLDWLVSSPTGGSRIKAIAKFTDPEAARLAVKELNDTPIDARSTDKLRVAPIAIRHQLDALADRSWRSDYVSIKKVFGQNKDLVARVKSSVEKLLAGHIAENEKVPISSSFFFKDTNIPFLENIMGIHGVTIIRDFRKMVLRLYGDPSSIRAAQAALAAKASEVTIQSHMIILDPAALNIALTGGFRLLVASLGKDNVKMDITSNPKRIVVSGSEQRLAQAEKARTAALFINAEEEELCPTRCGHTYCNSCLASQCISASETDFPIRCLELREALTSNDYERVLQTSLTGHIRSRPTEFQYCPTPDCDRFYRSSSTSNPRIFDCDGCLSSICSGCHHVTHDVRAAHDGEKEFNEWKKENDARDCPKCKTVIEKTYGCNHMECKACGIHICWACMDTFGSGGETYAHMSKSHSDGFF</sequence>
<proteinExistence type="predicted"/>
<dbReference type="Proteomes" id="UP000799757">
    <property type="component" value="Unassembled WGS sequence"/>
</dbReference>
<dbReference type="SMART" id="SM00356">
    <property type="entry name" value="ZnF_C3H1"/>
    <property type="match status" value="2"/>
</dbReference>
<evidence type="ECO:0000256" key="1">
    <source>
        <dbReference type="ARBA" id="ARBA00001798"/>
    </source>
</evidence>
<protein>
    <recommendedName>
        <fullName evidence="2">RBR-type E3 ubiquitin transferase</fullName>
        <ecNumber evidence="2">2.3.2.31</ecNumber>
    </recommendedName>
</protein>
<dbReference type="CDD" id="cd22585">
    <property type="entry name" value="Rcat_RBR_DEAH12-like"/>
    <property type="match status" value="1"/>
</dbReference>
<keyword evidence="7" id="KW-0833">Ubl conjugation pathway</keyword>
<feature type="zinc finger region" description="C3H1-type" evidence="9">
    <location>
        <begin position="1"/>
        <end position="27"/>
    </location>
</feature>
<dbReference type="SUPFAM" id="SSF90229">
    <property type="entry name" value="CCCH zinc finger"/>
    <property type="match status" value="2"/>
</dbReference>
<keyword evidence="8 9" id="KW-0862">Zinc</keyword>
<evidence type="ECO:0000259" key="10">
    <source>
        <dbReference type="PROSITE" id="PS50103"/>
    </source>
</evidence>
<dbReference type="Gene3D" id="1.20.120.1750">
    <property type="match status" value="1"/>
</dbReference>
<keyword evidence="6 9" id="KW-0863">Zinc-finger</keyword>
<keyword evidence="4 9" id="KW-0479">Metal-binding</keyword>
<dbReference type="CDD" id="cd00590">
    <property type="entry name" value="RRM_SF"/>
    <property type="match status" value="1"/>
</dbReference>
<keyword evidence="5" id="KW-0677">Repeat</keyword>
<feature type="domain" description="RING-type" evidence="11">
    <location>
        <begin position="566"/>
        <end position="757"/>
    </location>
</feature>
<dbReference type="GO" id="GO:0016567">
    <property type="term" value="P:protein ubiquitination"/>
    <property type="evidence" value="ECO:0007669"/>
    <property type="project" value="InterPro"/>
</dbReference>
<evidence type="ECO:0000313" key="12">
    <source>
        <dbReference type="EMBL" id="KAF2797555.1"/>
    </source>
</evidence>